<keyword evidence="5" id="KW-1185">Reference proteome</keyword>
<feature type="domain" description="3-beta hydroxysteroid dehydrogenase/isomerase" evidence="3">
    <location>
        <begin position="5"/>
        <end position="257"/>
    </location>
</feature>
<dbReference type="CDD" id="cd05227">
    <property type="entry name" value="AR_SDR_e"/>
    <property type="match status" value="1"/>
</dbReference>
<evidence type="ECO:0000313" key="5">
    <source>
        <dbReference type="Proteomes" id="UP000501346"/>
    </source>
</evidence>
<evidence type="ECO:0000256" key="1">
    <source>
        <dbReference type="ARBA" id="ARBA00023002"/>
    </source>
</evidence>
<dbReference type="PANTHER" id="PTHR10366:SF844">
    <property type="entry name" value="NADPH-DEPENDENT METHYLGLYOXAL REDUCTASE GRE2"/>
    <property type="match status" value="1"/>
</dbReference>
<dbReference type="Pfam" id="PF01073">
    <property type="entry name" value="3Beta_HSD"/>
    <property type="match status" value="1"/>
</dbReference>
<dbReference type="Proteomes" id="UP000501346">
    <property type="component" value="Chromosome ScXV-ScXI"/>
</dbReference>
<dbReference type="GO" id="GO:0016616">
    <property type="term" value="F:oxidoreductase activity, acting on the CH-OH group of donors, NAD or NADP as acceptor"/>
    <property type="evidence" value="ECO:0007669"/>
    <property type="project" value="InterPro"/>
</dbReference>
<organism evidence="4 5">
    <name type="scientific">Saccharomyces pastorianus</name>
    <name type="common">Lager yeast</name>
    <name type="synonym">Saccharomyces cerevisiae x Saccharomyces eubayanus</name>
    <dbReference type="NCBI Taxonomy" id="27292"/>
    <lineage>
        <taxon>Eukaryota</taxon>
        <taxon>Fungi</taxon>
        <taxon>Dikarya</taxon>
        <taxon>Ascomycota</taxon>
        <taxon>Saccharomycotina</taxon>
        <taxon>Saccharomycetes</taxon>
        <taxon>Saccharomycetales</taxon>
        <taxon>Saccharomycetaceae</taxon>
        <taxon>Saccharomyces</taxon>
    </lineage>
</organism>
<accession>A0A6C1DYT5</accession>
<proteinExistence type="inferred from homology"/>
<dbReference type="PANTHER" id="PTHR10366">
    <property type="entry name" value="NAD DEPENDENT EPIMERASE/DEHYDRATASE"/>
    <property type="match status" value="1"/>
</dbReference>
<dbReference type="InterPro" id="IPR002225">
    <property type="entry name" value="3Beta_OHSteriod_DH/Estase"/>
</dbReference>
<dbReference type="EMBL" id="CP048996">
    <property type="protein sequence ID" value="QID82212.1"/>
    <property type="molecule type" value="Genomic_DNA"/>
</dbReference>
<evidence type="ECO:0000259" key="3">
    <source>
        <dbReference type="Pfam" id="PF01073"/>
    </source>
</evidence>
<dbReference type="GO" id="GO:0006694">
    <property type="term" value="P:steroid biosynthetic process"/>
    <property type="evidence" value="ECO:0007669"/>
    <property type="project" value="InterPro"/>
</dbReference>
<gene>
    <name evidence="4" type="primary">GRE2_1</name>
    <name evidence="4" type="ORF">GRS66_004622</name>
</gene>
<evidence type="ECO:0000256" key="2">
    <source>
        <dbReference type="ARBA" id="ARBA00023445"/>
    </source>
</evidence>
<keyword evidence="1" id="KW-0560">Oxidoreductase</keyword>
<protein>
    <submittedName>
        <fullName evidence="4">Methylglyoxal reductase (NADPH-dependent) gre2</fullName>
    </submittedName>
</protein>
<reference evidence="4 5" key="1">
    <citation type="journal article" date="2019" name="BMC Genomics">
        <title>Chromosome level assembly and comparative genome analysis confirm lager-brewing yeasts originated from a single hybridization.</title>
        <authorList>
            <person name="Salazar A.N."/>
            <person name="Gorter de Vries A.R."/>
            <person name="van den Broek M."/>
            <person name="Brouwers N."/>
            <person name="de la Torre Cortes P."/>
            <person name="Kuijpers N.G.A."/>
            <person name="Daran J.G."/>
            <person name="Abeel T."/>
        </authorList>
    </citation>
    <scope>NUCLEOTIDE SEQUENCE [LARGE SCALE GENOMIC DNA]</scope>
    <source>
        <strain evidence="4 5">CBS 1483</strain>
    </source>
</reference>
<dbReference type="SUPFAM" id="SSF51735">
    <property type="entry name" value="NAD(P)-binding Rossmann-fold domains"/>
    <property type="match status" value="1"/>
</dbReference>
<dbReference type="InterPro" id="IPR050425">
    <property type="entry name" value="NAD(P)_dehydrat-like"/>
</dbReference>
<dbReference type="FunFam" id="3.40.50.720:FF:000191">
    <property type="entry name" value="Methylglyoxal reductase (NADPH-dependent)"/>
    <property type="match status" value="1"/>
</dbReference>
<dbReference type="InterPro" id="IPR036291">
    <property type="entry name" value="NAD(P)-bd_dom_sf"/>
</dbReference>
<comment type="similarity">
    <text evidence="2">Belongs to the NAD(P)-dependent epimerase/dehydratase family. Dihydroflavonol-4-reductase subfamily.</text>
</comment>
<name>A0A6C1DYT5_SACPS</name>
<dbReference type="AlphaFoldDB" id="A0A6C1DYT5"/>
<dbReference type="OrthoDB" id="2735536at2759"/>
<evidence type="ECO:0000313" key="4">
    <source>
        <dbReference type="EMBL" id="QID82212.1"/>
    </source>
</evidence>
<sequence length="342" mass="38168">MSVFVSGANGFIAQHIVDLLLKEDYKVIGSARSQEKAENLTEAFGNNPNFSMEIVPDISKLDAFDHVFQKHGKEIKIVLHTASPFCFDITDSERDLLIPAVNGVKGILHSIKKYAADSVERVVLTSSYAAVFDMAKENDKSLTFNEESWNPATWESCQSDPVSAYCGSKKFAEKAAWEFLEENRDAVKFELTAVNPVYVFGPQMFDKDVKKHLNTSCELVNSLMHLSPEDRIPELFGGYIDVRDVAKAHLVAFQKRETIGQRLIVSEARFTMQDVLDILNEDFPVLKGNIPVGKPGSGATHNTLGATLDNKKSKKLLGFKFRNLKETIDDTASQILKFEGRI</sequence>
<dbReference type="Gene3D" id="3.40.50.720">
    <property type="entry name" value="NAD(P)-binding Rossmann-like Domain"/>
    <property type="match status" value="1"/>
</dbReference>